<gene>
    <name evidence="1" type="ORF">MLD38_024111</name>
</gene>
<reference evidence="2" key="1">
    <citation type="journal article" date="2023" name="Front. Plant Sci.">
        <title>Chromosomal-level genome assembly of Melastoma candidum provides insights into trichome evolution.</title>
        <authorList>
            <person name="Zhong Y."/>
            <person name="Wu W."/>
            <person name="Sun C."/>
            <person name="Zou P."/>
            <person name="Liu Y."/>
            <person name="Dai S."/>
            <person name="Zhou R."/>
        </authorList>
    </citation>
    <scope>NUCLEOTIDE SEQUENCE [LARGE SCALE GENOMIC DNA]</scope>
</reference>
<accession>A0ACB9NY18</accession>
<sequence>MLTVALALPPTNPQTLSSKQPAVDPYSVHTERGHLFSTGPTFYRPESSIGRDLAILSAVLHKRSTLRPLRVLDALCGCGIRSLRYLLEADADYVVANDANDGGFDVIKRNLARVGEGRWEARNEDANKVMMEMGCWGRKEFFEIVDVDSFGSDIGGLLRGVFGCVRFGGLVYLTSTDGYSSGGHRPHHSLAAFGAYVRPMPYSNEVGLRMLIGGAIREASLLGYRVTPLFSYYSYHGPVFRVMLRVEKGRDLDNRHYEFISYCHSCGHSQSHPWEELGRMCCICDKAKDRGTLVVSGPLYTGSLHSGSYVMEMIELAEELGWIGNGKGADLEKLLRLMIDESNVRLPFGFIKVDEVAKRAKINSPPLRTMMNAIQQLELGFIKVSFVNLLLQEGYAVSRSHIIANAIKTDCPMDSCIRIAKELQQ</sequence>
<proteinExistence type="predicted"/>
<evidence type="ECO:0000313" key="2">
    <source>
        <dbReference type="Proteomes" id="UP001057402"/>
    </source>
</evidence>
<keyword evidence="2" id="KW-1185">Reference proteome</keyword>
<comment type="caution">
    <text evidence="1">The sequence shown here is derived from an EMBL/GenBank/DDBJ whole genome shotgun (WGS) entry which is preliminary data.</text>
</comment>
<dbReference type="EMBL" id="CM042886">
    <property type="protein sequence ID" value="KAI4339140.1"/>
    <property type="molecule type" value="Genomic_DNA"/>
</dbReference>
<dbReference type="Proteomes" id="UP001057402">
    <property type="component" value="Chromosome 7"/>
</dbReference>
<organism evidence="1 2">
    <name type="scientific">Melastoma candidum</name>
    <dbReference type="NCBI Taxonomy" id="119954"/>
    <lineage>
        <taxon>Eukaryota</taxon>
        <taxon>Viridiplantae</taxon>
        <taxon>Streptophyta</taxon>
        <taxon>Embryophyta</taxon>
        <taxon>Tracheophyta</taxon>
        <taxon>Spermatophyta</taxon>
        <taxon>Magnoliopsida</taxon>
        <taxon>eudicotyledons</taxon>
        <taxon>Gunneridae</taxon>
        <taxon>Pentapetalae</taxon>
        <taxon>rosids</taxon>
        <taxon>malvids</taxon>
        <taxon>Myrtales</taxon>
        <taxon>Melastomataceae</taxon>
        <taxon>Melastomatoideae</taxon>
        <taxon>Melastomateae</taxon>
        <taxon>Melastoma</taxon>
    </lineage>
</organism>
<protein>
    <submittedName>
        <fullName evidence="1">Uncharacterized protein</fullName>
    </submittedName>
</protein>
<evidence type="ECO:0000313" key="1">
    <source>
        <dbReference type="EMBL" id="KAI4339140.1"/>
    </source>
</evidence>
<name>A0ACB9NY18_9MYRT</name>